<dbReference type="InterPro" id="IPR026444">
    <property type="entry name" value="Secre_tail"/>
</dbReference>
<organism evidence="4 5">
    <name type="scientific">Chryseobacterium caseinilyticum</name>
    <dbReference type="NCBI Taxonomy" id="2771428"/>
    <lineage>
        <taxon>Bacteria</taxon>
        <taxon>Pseudomonadati</taxon>
        <taxon>Bacteroidota</taxon>
        <taxon>Flavobacteriia</taxon>
        <taxon>Flavobacteriales</taxon>
        <taxon>Weeksellaceae</taxon>
        <taxon>Chryseobacterium group</taxon>
        <taxon>Chryseobacterium</taxon>
    </lineage>
</organism>
<evidence type="ECO:0000256" key="1">
    <source>
        <dbReference type="ARBA" id="ARBA00022729"/>
    </source>
</evidence>
<dbReference type="Pfam" id="PF18962">
    <property type="entry name" value="Por_Secre_tail"/>
    <property type="match status" value="1"/>
</dbReference>
<dbReference type="RefSeq" id="WP_191737214.1">
    <property type="nucleotide sequence ID" value="NZ_JACYFS010000003.1"/>
</dbReference>
<keyword evidence="1 2" id="KW-0732">Signal</keyword>
<evidence type="ECO:0000313" key="5">
    <source>
        <dbReference type="Proteomes" id="UP000637299"/>
    </source>
</evidence>
<sequence length="687" mass="72651">MCGSLYSSAVKLGFAVLVLSIAGNNDVNAQQWENVGSSANVSAGGSSFNNLVVDNTGNYYLSYYDVSVQKGSVQKFNGTAWSYVGGSAGITNSFATYNSLSINTAGTDLYYTNQGSGLEVRHFNGTSWTQLASAATSTINYHASAVAPSGVLFTYSTLGSGTVKRLVNGAWEQVGNAGFSNGAAFAEMVIGTNNKVYTANVASGVRVYENTTTAMSSDPWALVGGSIVDAASSGEQYTSDIAIDSSNNLYVAYVSNSANSRKVNVKKFNGTSWEQVGNAYFSAGGVQHVALAVTSSGKPYVVASRWENDNFLRNTAYQLDSASNTWSTFGGDFISDGEATYNDLAVDNVNNYLLLAYTQGNTKVKRIAIPSPSSNSSCNNTDPGTNVGDLGCVTFNYKGQSVTYTTVRGADGKIWLQQNLGSSQVATSLSDADSYGDLFQWGRWDDGHQVRNSSTTTVPSPNSPNGLSSSSFILGSWWGGNDLNDQWTATSNSVTAVNGADPCKAVGPNWQMPSQADWTAAKNAEGINNPATAYESKLKLPAGGNRSFTDGSFGFVGQRGYFWSSTPTGLGAKYLYVGTTIGNPSAGAPRGQGSSVRCIKPASDALSVTDFSKNNSVGIHPNPTNGILYIKSDSQVQNISVSNLVGQKMVAEFRNNQIDMTSLVKGIYIVEVEFKNGQKVSKKIIKN</sequence>
<name>A0ABR8ZDG0_9FLAO</name>
<comment type="caution">
    <text evidence="4">The sequence shown here is derived from an EMBL/GenBank/DDBJ whole genome shotgun (WGS) entry which is preliminary data.</text>
</comment>
<keyword evidence="5" id="KW-1185">Reference proteome</keyword>
<feature type="signal peptide" evidence="2">
    <location>
        <begin position="1"/>
        <end position="29"/>
    </location>
</feature>
<feature type="chain" id="PRO_5047170476" evidence="2">
    <location>
        <begin position="30"/>
        <end position="687"/>
    </location>
</feature>
<evidence type="ECO:0000313" key="4">
    <source>
        <dbReference type="EMBL" id="MBD8083295.1"/>
    </source>
</evidence>
<accession>A0ABR8ZDG0</accession>
<protein>
    <submittedName>
        <fullName evidence="4">T9SS type A sorting domain-containing protein</fullName>
    </submittedName>
</protein>
<gene>
    <name evidence="4" type="ORF">IC610_12805</name>
</gene>
<dbReference type="Proteomes" id="UP000637299">
    <property type="component" value="Unassembled WGS sequence"/>
</dbReference>
<dbReference type="NCBIfam" id="TIGR04183">
    <property type="entry name" value="Por_Secre_tail"/>
    <property type="match status" value="1"/>
</dbReference>
<dbReference type="EMBL" id="JACYFS010000003">
    <property type="protein sequence ID" value="MBD8083295.1"/>
    <property type="molecule type" value="Genomic_DNA"/>
</dbReference>
<proteinExistence type="predicted"/>
<evidence type="ECO:0000259" key="3">
    <source>
        <dbReference type="Pfam" id="PF18962"/>
    </source>
</evidence>
<reference evidence="4 5" key="1">
    <citation type="submission" date="2020-09" db="EMBL/GenBank/DDBJ databases">
        <title>Genome seq and assembly of Chryseobacterium sp.</title>
        <authorList>
            <person name="Chhetri G."/>
        </authorList>
    </citation>
    <scope>NUCLEOTIDE SEQUENCE [LARGE SCALE GENOMIC DNA]</scope>
    <source>
        <strain evidence="4 5">GCR10</strain>
    </source>
</reference>
<feature type="domain" description="Secretion system C-terminal sorting" evidence="3">
    <location>
        <begin position="619"/>
        <end position="685"/>
    </location>
</feature>
<evidence type="ECO:0000256" key="2">
    <source>
        <dbReference type="SAM" id="SignalP"/>
    </source>
</evidence>